<evidence type="ECO:0000256" key="9">
    <source>
        <dbReference type="SAM" id="Phobius"/>
    </source>
</evidence>
<dbReference type="GO" id="GO:0008168">
    <property type="term" value="F:methyltransferase activity"/>
    <property type="evidence" value="ECO:0007669"/>
    <property type="project" value="UniProtKB-UniRule"/>
</dbReference>
<feature type="region of interest" description="Disordered" evidence="8">
    <location>
        <begin position="265"/>
        <end position="286"/>
    </location>
</feature>
<dbReference type="GO" id="GO:0046872">
    <property type="term" value="F:metal ion binding"/>
    <property type="evidence" value="ECO:0007669"/>
    <property type="project" value="UniProtKB-KW"/>
</dbReference>
<dbReference type="Pfam" id="PF05918">
    <property type="entry name" value="API5"/>
    <property type="match status" value="1"/>
</dbReference>
<dbReference type="SUPFAM" id="SSF48371">
    <property type="entry name" value="ARM repeat"/>
    <property type="match status" value="1"/>
</dbReference>
<evidence type="ECO:0000256" key="2">
    <source>
        <dbReference type="ARBA" id="ARBA00022603"/>
    </source>
</evidence>
<comment type="subcellular location">
    <subcellularLocation>
        <location evidence="1">Membrane</location>
        <topology evidence="1">Multi-pass membrane protein</topology>
    </subcellularLocation>
</comment>
<dbReference type="InterPro" id="IPR011989">
    <property type="entry name" value="ARM-like"/>
</dbReference>
<dbReference type="PROSITE" id="PS50970">
    <property type="entry name" value="HCY"/>
    <property type="match status" value="1"/>
</dbReference>
<feature type="transmembrane region" description="Helical" evidence="9">
    <location>
        <begin position="58"/>
        <end position="76"/>
    </location>
</feature>
<dbReference type="GO" id="GO:0016020">
    <property type="term" value="C:membrane"/>
    <property type="evidence" value="ECO:0007669"/>
    <property type="project" value="UniProtKB-SubCell"/>
</dbReference>
<dbReference type="InterPro" id="IPR049453">
    <property type="entry name" value="Memb_transporter_dom"/>
</dbReference>
<dbReference type="InterPro" id="IPR016024">
    <property type="entry name" value="ARM-type_fold"/>
</dbReference>
<evidence type="ECO:0000256" key="6">
    <source>
        <dbReference type="ARBA" id="ARBA00023136"/>
    </source>
</evidence>
<keyword evidence="7" id="KW-0479">Metal-binding</keyword>
<evidence type="ECO:0000313" key="11">
    <source>
        <dbReference type="EMBL" id="TFY82398.1"/>
    </source>
</evidence>
<dbReference type="InterPro" id="IPR052430">
    <property type="entry name" value="IVT-Associated"/>
</dbReference>
<dbReference type="Pfam" id="PF02574">
    <property type="entry name" value="S-methyl_trans"/>
    <property type="match status" value="1"/>
</dbReference>
<dbReference type="InterPro" id="IPR023244">
    <property type="entry name" value="Brefeldin_A-sensitivity_4"/>
</dbReference>
<dbReference type="GO" id="GO:0032259">
    <property type="term" value="P:methylation"/>
    <property type="evidence" value="ECO:0007669"/>
    <property type="project" value="UniProtKB-KW"/>
</dbReference>
<keyword evidence="3 7" id="KW-0808">Transferase</keyword>
<name>A0A4Z0AA39_9AGAM</name>
<feature type="transmembrane region" description="Helical" evidence="9">
    <location>
        <begin position="106"/>
        <end position="129"/>
    </location>
</feature>
<comment type="caution">
    <text evidence="11">The sequence shown here is derived from an EMBL/GenBank/DDBJ whole genome shotgun (WGS) entry which is preliminary data.</text>
</comment>
<evidence type="ECO:0000256" key="7">
    <source>
        <dbReference type="PROSITE-ProRule" id="PRU00333"/>
    </source>
</evidence>
<keyword evidence="2 7" id="KW-0489">Methyltransferase</keyword>
<proteinExistence type="predicted"/>
<dbReference type="InterPro" id="IPR003726">
    <property type="entry name" value="HCY_dom"/>
</dbReference>
<dbReference type="STRING" id="135208.A0A4Z0AA39"/>
<organism evidence="11 12">
    <name type="scientific">Hericium alpestre</name>
    <dbReference type="NCBI Taxonomy" id="135208"/>
    <lineage>
        <taxon>Eukaryota</taxon>
        <taxon>Fungi</taxon>
        <taxon>Dikarya</taxon>
        <taxon>Basidiomycota</taxon>
        <taxon>Agaricomycotina</taxon>
        <taxon>Agaricomycetes</taxon>
        <taxon>Russulales</taxon>
        <taxon>Hericiaceae</taxon>
        <taxon>Hericium</taxon>
    </lineage>
</organism>
<evidence type="ECO:0000256" key="3">
    <source>
        <dbReference type="ARBA" id="ARBA00022679"/>
    </source>
</evidence>
<feature type="transmembrane region" description="Helical" evidence="9">
    <location>
        <begin position="616"/>
        <end position="633"/>
    </location>
</feature>
<dbReference type="Gene3D" id="1.25.10.10">
    <property type="entry name" value="Leucine-rich Repeat Variant"/>
    <property type="match status" value="1"/>
</dbReference>
<keyword evidence="4 9" id="KW-0812">Transmembrane</keyword>
<evidence type="ECO:0000256" key="1">
    <source>
        <dbReference type="ARBA" id="ARBA00004141"/>
    </source>
</evidence>
<feature type="binding site" evidence="7">
    <location>
        <position position="1887"/>
    </location>
    <ligand>
        <name>Zn(2+)</name>
        <dbReference type="ChEBI" id="CHEBI:29105"/>
    </ligand>
</feature>
<gene>
    <name evidence="11" type="ORF">EWM64_g1610</name>
</gene>
<feature type="binding site" evidence="7">
    <location>
        <position position="1802"/>
    </location>
    <ligand>
        <name>Zn(2+)</name>
        <dbReference type="ChEBI" id="CHEBI:29105"/>
    </ligand>
</feature>
<keyword evidence="7" id="KW-0862">Zinc</keyword>
<dbReference type="PRINTS" id="PR02047">
    <property type="entry name" value="BREFELDNASP4"/>
</dbReference>
<dbReference type="InterPro" id="IPR008383">
    <property type="entry name" value="API5"/>
</dbReference>
<dbReference type="Proteomes" id="UP000298061">
    <property type="component" value="Unassembled WGS sequence"/>
</dbReference>
<feature type="domain" description="Hcy-binding" evidence="10">
    <location>
        <begin position="1514"/>
        <end position="1901"/>
    </location>
</feature>
<dbReference type="PANTHER" id="PTHR47804">
    <property type="entry name" value="60S RIBOSOMAL PROTEIN L19"/>
    <property type="match status" value="1"/>
</dbReference>
<feature type="compositionally biased region" description="Polar residues" evidence="8">
    <location>
        <begin position="1403"/>
        <end position="1413"/>
    </location>
</feature>
<evidence type="ECO:0000313" key="12">
    <source>
        <dbReference type="Proteomes" id="UP000298061"/>
    </source>
</evidence>
<feature type="transmembrane region" description="Helical" evidence="9">
    <location>
        <begin position="593"/>
        <end position="610"/>
    </location>
</feature>
<feature type="transmembrane region" description="Helical" evidence="9">
    <location>
        <begin position="24"/>
        <end position="46"/>
    </location>
</feature>
<dbReference type="PANTHER" id="PTHR47804:SF1">
    <property type="entry name" value="DUF2421 DOMAIN-CONTAINING PROTEIN"/>
    <property type="match status" value="1"/>
</dbReference>
<feature type="compositionally biased region" description="Polar residues" evidence="8">
    <location>
        <begin position="1370"/>
        <end position="1388"/>
    </location>
</feature>
<feature type="binding site" evidence="7">
    <location>
        <position position="1886"/>
    </location>
    <ligand>
        <name>Zn(2+)</name>
        <dbReference type="ChEBI" id="CHEBI:29105"/>
    </ligand>
</feature>
<dbReference type="InterPro" id="IPR036589">
    <property type="entry name" value="HCY_dom_sf"/>
</dbReference>
<dbReference type="EMBL" id="SFCI01000112">
    <property type="protein sequence ID" value="TFY82398.1"/>
    <property type="molecule type" value="Genomic_DNA"/>
</dbReference>
<evidence type="ECO:0000256" key="8">
    <source>
        <dbReference type="SAM" id="MobiDB-lite"/>
    </source>
</evidence>
<feature type="transmembrane region" description="Helical" evidence="9">
    <location>
        <begin position="569"/>
        <end position="588"/>
    </location>
</feature>
<feature type="region of interest" description="Disordered" evidence="8">
    <location>
        <begin position="1357"/>
        <end position="1441"/>
    </location>
</feature>
<evidence type="ECO:0000256" key="4">
    <source>
        <dbReference type="ARBA" id="ARBA00022692"/>
    </source>
</evidence>
<dbReference type="Pfam" id="PF13515">
    <property type="entry name" value="FUSC_2"/>
    <property type="match status" value="1"/>
</dbReference>
<keyword evidence="12" id="KW-1185">Reference proteome</keyword>
<keyword evidence="5 9" id="KW-1133">Transmembrane helix</keyword>
<protein>
    <recommendedName>
        <fullName evidence="10">Hcy-binding domain-containing protein</fullName>
    </recommendedName>
</protein>
<feature type="transmembrane region" description="Helical" evidence="9">
    <location>
        <begin position="83"/>
        <end position="100"/>
    </location>
</feature>
<dbReference type="OrthoDB" id="68611at2759"/>
<reference evidence="11 12" key="1">
    <citation type="submission" date="2019-02" db="EMBL/GenBank/DDBJ databases">
        <title>Genome sequencing of the rare red list fungi Hericium alpestre (H. flagellum).</title>
        <authorList>
            <person name="Buettner E."/>
            <person name="Kellner H."/>
        </authorList>
    </citation>
    <scope>NUCLEOTIDE SEQUENCE [LARGE SCALE GENOMIC DNA]</scope>
    <source>
        <strain evidence="11 12">DSM 108284</strain>
    </source>
</reference>
<dbReference type="SUPFAM" id="SSF82282">
    <property type="entry name" value="Homocysteine S-methyltransferase"/>
    <property type="match status" value="1"/>
</dbReference>
<feature type="transmembrane region" description="Helical" evidence="9">
    <location>
        <begin position="670"/>
        <end position="692"/>
    </location>
</feature>
<keyword evidence="6 9" id="KW-0472">Membrane</keyword>
<evidence type="ECO:0000259" key="10">
    <source>
        <dbReference type="PROSITE" id="PS50970"/>
    </source>
</evidence>
<accession>A0A4Z0AA39</accession>
<dbReference type="Gene3D" id="3.20.20.330">
    <property type="entry name" value="Homocysteine-binding-like domain"/>
    <property type="match status" value="1"/>
</dbReference>
<comment type="cofactor">
    <cofactor evidence="7">
        <name>Zn(2+)</name>
        <dbReference type="ChEBI" id="CHEBI:29105"/>
    </cofactor>
</comment>
<sequence length="1907" mass="212424">MVATVAVYFNPAKTIGGMVEADKYCLMGLAFATFLSLGSMNTYWWLEVKPGWEWLADALVILWIGIGMSFVAWMKLWMAKPTFNTACSMTAIILFTVVVKEGGIETLLQVSLIVLVGSVVSNLVCFAIWPQSATIGLQTNMVKTLDSYSTLLKLLTSTFLLEEPIHHPSHEKIQKAVADHQASFTSLKKNLAEARSERLCGGPSGGDAFAGPGRNIGQPYDDAVDSLTRLAQHLNGLRSGTSLQYELAAAHKEGRVTIKKKNFSVGGSEGDARVDTSKGGTSNTNEDTINMLTAAASMFGDLVEELGPPMKSLSATCTDAIKRMREALENLKDPSSTTMQPHDFIEVVSHIERALYAFESTSNHAVLRLYRRSDVSGFTSRASTVSGVDDNMVASGGDNESVFLVYFFIFTLQEFANELVSLVDAMGRIYLMERARVERERWFTRVPKQLFSCLRARNKSQERPLARARKSSRMGLQRLSSYIKPDDRFHIASSFPKVRPHAPNTIQTPAWSSRSFTGKISWILWTIGGRMRERDFKYAVKAGMATAMLAAPAFFDATRPIFMEYRGEWALISFFVVMSPTIGATNFLGVNRVLGTLFGALTATAIYSAFPENAVVLSLFGFFYSIPCFYYIVAKPQYATTGRFVLLTYNLSCLYCYNVRRKDVSVTSIAFHRFTAVTVGVVWAAIVSRFWWPAEARRELSKALGEFCLNIGWLYTRLAAANAGSDDLLDVVDESESPSELTSLIPRRRNTQLNNSIEQFMAMEFHLQVKLIELQDLLKQTQHEPRLKGPFPIKLYRSILTSLQSTLDKLHSMRSVTTRAEWSVLYYPFFIISLTLEFRYTDVRRDFIVPVNRERREMVGNIILYFSVLASAFRLKAPLPPYLPPAEKARQQLVNAIRKLDVVKNRDIKGSRQLLFFAYALTMRGITQELDFLGRTSQDAFGVIGQSVESFEEMFRDEEYEARVRRDALKRLIELSRSPYTSLKKISAGNITKFFKDFPDLDEDAINAVYDLCEDQDSKVRIDGYKAIVQMSKEQPKWVKRNADVLVQLLQSDEPDEVTVVKKALTEHLDMDSKVTLGVLCDQIVSVDEAMDDEDREIRERLRSLVLAFMSLEAKRAIITRHANQPGNEQEQVLVNGLFKALERPGSQDAHKIVKDILLFLPSFRGRSSRGDELLQLLLDQAQISVKEDLVADNEPVALERGRYYLELAMLIAVERGIADPIHLLRFYCTTFLENALLRKLSREVQLFVFIHLAETLSACSSRVSSETDLQDVVSCRRQIVDASTFLFPQLVAQSRSSDTRYWTACRTVLSAYQQRAKESDWSLPSQLVPTLEALANLANEQQVREAKTVQDLIRSLLHPPVPSPPPRTASLTQKPPIQPISRPSSTIGKRKAKPETKPVRSATPSGQLSIRGQQARELAQQAVAKQAGLPTRPRVPPVFPSPRQAVVEVPVAKRIRTGGSFEGDRPSLLERLGANGNGNGARLMAAQRQDAKQKQPASVASEAPVVGLSIKGAARAAATTGRRIVFLDGGLGTTLEDVFKKDVTHPLWSAKPIDEEPEVIIAAHLAFLRAGARIISTSTYQCAFNTFARAGYSVDDAATIMRKAVDLAVEACVIFLKECPDLTKDDIKIALSLGPYGATLQPTQEFDGIYPPPYGPQGFSQEGPNRNAFTEEEAQKEAIAIDALTDFHLQRLRVFANEVEIWSAIDCVAFETVPLRREMEAIKVAMRLLDHEMAYRPQGFDWKPWWISAVFPSGRSPQEECPGGGKLGIRQVWTTLLREETGDTSNAVERSVVPDGIGINCTGLEYLADLLREGEQTVADVLDDRPKPWLVVYPNGGETYDKASRTWQQSADPSLRSGSWAEAFASIVRESREGDFWPGLIVGGCCKVGPDEIEALVAALSHGDGA</sequence>
<evidence type="ECO:0000256" key="5">
    <source>
        <dbReference type="ARBA" id="ARBA00022989"/>
    </source>
</evidence>